<keyword evidence="5" id="KW-1185">Reference proteome</keyword>
<feature type="compositionally biased region" description="Polar residues" evidence="1">
    <location>
        <begin position="63"/>
        <end position="75"/>
    </location>
</feature>
<dbReference type="EMBL" id="JBHRUG010000031">
    <property type="protein sequence ID" value="MFC3285254.1"/>
    <property type="molecule type" value="Genomic_DNA"/>
</dbReference>
<evidence type="ECO:0000259" key="3">
    <source>
        <dbReference type="Pfam" id="PF09084"/>
    </source>
</evidence>
<dbReference type="Gene3D" id="3.40.190.10">
    <property type="entry name" value="Periplasmic binding protein-like II"/>
    <property type="match status" value="2"/>
</dbReference>
<dbReference type="RefSeq" id="WP_386776010.1">
    <property type="nucleotide sequence ID" value="NZ_JBHRUG010000031.1"/>
</dbReference>
<gene>
    <name evidence="4" type="ORF">ACFOEV_16775</name>
</gene>
<accession>A0ABV7LSB0</accession>
<dbReference type="Proteomes" id="UP001595579">
    <property type="component" value="Unassembled WGS sequence"/>
</dbReference>
<keyword evidence="2" id="KW-0732">Signal</keyword>
<evidence type="ECO:0000313" key="5">
    <source>
        <dbReference type="Proteomes" id="UP001595579"/>
    </source>
</evidence>
<dbReference type="InterPro" id="IPR015168">
    <property type="entry name" value="SsuA/THI5"/>
</dbReference>
<sequence length="380" mass="41573">MTSMQCRLGRLSLALLLALILAAPLLADRSGSAPADRVDEVAIDAASRVTRLEKRPVGGPRVNTPNQPTAPSITLRTPEPIAPPPMRELSLVLNWYLSPQHAALIVARERGEFDRQGLTVSISAPADPSVPTKLVAASRADLALGRQPQLHRQIAEGLPLIRVATLVGTPLNSLVVREDSGIDSLSKLAGKSVGYAIDDDIQPILSTMLIHHGLSLDDISVQGVDFALGPALADKRVDAVIGAMRHVVPFQLNEEGIRSRSFLVEEHGLPRYEELILIANRDQLNGKRDDIRHLITAIEDATHWIINHPEEAWELVTLSEPSLDTAANRQAWPEILRRLSLRPAALDASRYLSFEAFLHERGVIDERHPIERLAVDLSAP</sequence>
<proteinExistence type="predicted"/>
<comment type="caution">
    <text evidence="4">The sequence shown here is derived from an EMBL/GenBank/DDBJ whole genome shotgun (WGS) entry which is preliminary data.</text>
</comment>
<dbReference type="InterPro" id="IPR027939">
    <property type="entry name" value="NMT1/THI5"/>
</dbReference>
<name>A0ABV7LSB0_9GAMM</name>
<feature type="chain" id="PRO_5046044906" evidence="2">
    <location>
        <begin position="28"/>
        <end position="380"/>
    </location>
</feature>
<evidence type="ECO:0000313" key="4">
    <source>
        <dbReference type="EMBL" id="MFC3285254.1"/>
    </source>
</evidence>
<dbReference type="SUPFAM" id="SSF53850">
    <property type="entry name" value="Periplasmic binding protein-like II"/>
    <property type="match status" value="1"/>
</dbReference>
<organism evidence="4 5">
    <name type="scientific">Litchfieldella rifensis</name>
    <dbReference type="NCBI Taxonomy" id="762643"/>
    <lineage>
        <taxon>Bacteria</taxon>
        <taxon>Pseudomonadati</taxon>
        <taxon>Pseudomonadota</taxon>
        <taxon>Gammaproteobacteria</taxon>
        <taxon>Oceanospirillales</taxon>
        <taxon>Halomonadaceae</taxon>
        <taxon>Litchfieldella</taxon>
    </lineage>
</organism>
<feature type="region of interest" description="Disordered" evidence="1">
    <location>
        <begin position="55"/>
        <end position="79"/>
    </location>
</feature>
<feature type="domain" description="SsuA/THI5-like" evidence="3">
    <location>
        <begin position="99"/>
        <end position="312"/>
    </location>
</feature>
<protein>
    <submittedName>
        <fullName evidence="4">ABC transporter substrate-binding protein</fullName>
    </submittedName>
</protein>
<dbReference type="PANTHER" id="PTHR31528:SF3">
    <property type="entry name" value="THIAMINE BIOSYNTHESIS PROTEIN HI_0357-RELATED"/>
    <property type="match status" value="1"/>
</dbReference>
<evidence type="ECO:0000256" key="1">
    <source>
        <dbReference type="SAM" id="MobiDB-lite"/>
    </source>
</evidence>
<reference evidence="5" key="1">
    <citation type="journal article" date="2019" name="Int. J. Syst. Evol. Microbiol.">
        <title>The Global Catalogue of Microorganisms (GCM) 10K type strain sequencing project: providing services to taxonomists for standard genome sequencing and annotation.</title>
        <authorList>
            <consortium name="The Broad Institute Genomics Platform"/>
            <consortium name="The Broad Institute Genome Sequencing Center for Infectious Disease"/>
            <person name="Wu L."/>
            <person name="Ma J."/>
        </authorList>
    </citation>
    <scope>NUCLEOTIDE SEQUENCE [LARGE SCALE GENOMIC DNA]</scope>
    <source>
        <strain evidence="5">CECT 7698</strain>
    </source>
</reference>
<dbReference type="PANTHER" id="PTHR31528">
    <property type="entry name" value="4-AMINO-5-HYDROXYMETHYL-2-METHYLPYRIMIDINE PHOSPHATE SYNTHASE THI11-RELATED"/>
    <property type="match status" value="1"/>
</dbReference>
<evidence type="ECO:0000256" key="2">
    <source>
        <dbReference type="SAM" id="SignalP"/>
    </source>
</evidence>
<dbReference type="Pfam" id="PF09084">
    <property type="entry name" value="NMT1"/>
    <property type="match status" value="1"/>
</dbReference>
<feature type="signal peptide" evidence="2">
    <location>
        <begin position="1"/>
        <end position="27"/>
    </location>
</feature>